<evidence type="ECO:0000313" key="11">
    <source>
        <dbReference type="EMBL" id="AMW35535.1"/>
    </source>
</evidence>
<dbReference type="RefSeq" id="WP_066136528.1">
    <property type="nucleotide sequence ID" value="NZ_CP014525.1"/>
</dbReference>
<dbReference type="GO" id="GO:0002949">
    <property type="term" value="P:tRNA threonylcarbamoyladenosine modification"/>
    <property type="evidence" value="ECO:0007669"/>
    <property type="project" value="InterPro"/>
</dbReference>
<reference evidence="11 12" key="1">
    <citation type="submission" date="2016-02" db="EMBL/GenBank/DDBJ databases">
        <title>Complete Genome of H5569, the type strain of the newly described species Haematospirillium jordaniae.</title>
        <authorList>
            <person name="Nicholson A.C."/>
            <person name="Humrighouse B.W."/>
            <person name="Loparov V."/>
            <person name="McQuiston J.R."/>
        </authorList>
    </citation>
    <scope>NUCLEOTIDE SEQUENCE [LARGE SCALE GENOMIC DNA]</scope>
    <source>
        <strain evidence="11 12">H5569</strain>
    </source>
</reference>
<keyword evidence="9" id="KW-0460">Magnesium</keyword>
<dbReference type="AlphaFoldDB" id="A0A143DFM4"/>
<gene>
    <name evidence="11" type="ORF">AY555_04155</name>
</gene>
<evidence type="ECO:0000256" key="6">
    <source>
        <dbReference type="ARBA" id="ARBA00022723"/>
    </source>
</evidence>
<keyword evidence="5" id="KW-0819">tRNA processing</keyword>
<dbReference type="GO" id="GO:0005524">
    <property type="term" value="F:ATP binding"/>
    <property type="evidence" value="ECO:0007669"/>
    <property type="project" value="UniProtKB-KW"/>
</dbReference>
<keyword evidence="8" id="KW-0067">ATP-binding</keyword>
<keyword evidence="6" id="KW-0479">Metal-binding</keyword>
<comment type="subcellular location">
    <subcellularLocation>
        <location evidence="1">Cytoplasm</location>
    </subcellularLocation>
</comment>
<evidence type="ECO:0000256" key="2">
    <source>
        <dbReference type="ARBA" id="ARBA00007599"/>
    </source>
</evidence>
<evidence type="ECO:0000256" key="4">
    <source>
        <dbReference type="ARBA" id="ARBA00022490"/>
    </source>
</evidence>
<evidence type="ECO:0000256" key="8">
    <source>
        <dbReference type="ARBA" id="ARBA00022840"/>
    </source>
</evidence>
<keyword evidence="12" id="KW-1185">Reference proteome</keyword>
<keyword evidence="7" id="KW-0547">Nucleotide-binding</keyword>
<dbReference type="Proteomes" id="UP000076066">
    <property type="component" value="Chromosome"/>
</dbReference>
<accession>A0A143DFM4</accession>
<dbReference type="OrthoDB" id="9800307at2"/>
<dbReference type="GO" id="GO:0005737">
    <property type="term" value="C:cytoplasm"/>
    <property type="evidence" value="ECO:0007669"/>
    <property type="project" value="UniProtKB-SubCell"/>
</dbReference>
<dbReference type="InterPro" id="IPR027417">
    <property type="entry name" value="P-loop_NTPase"/>
</dbReference>
<dbReference type="KEGG" id="hjo:AY555_04155"/>
<dbReference type="GO" id="GO:0046872">
    <property type="term" value="F:metal ion binding"/>
    <property type="evidence" value="ECO:0007669"/>
    <property type="project" value="UniProtKB-KW"/>
</dbReference>
<dbReference type="PANTHER" id="PTHR33540:SF2">
    <property type="entry name" value="TRNA THREONYLCARBAMOYLADENOSINE BIOSYNTHESIS PROTEIN TSAE"/>
    <property type="match status" value="1"/>
</dbReference>
<evidence type="ECO:0000256" key="9">
    <source>
        <dbReference type="ARBA" id="ARBA00022842"/>
    </source>
</evidence>
<dbReference type="InterPro" id="IPR003442">
    <property type="entry name" value="T6A_TsaE"/>
</dbReference>
<dbReference type="SUPFAM" id="SSF52540">
    <property type="entry name" value="P-loop containing nucleoside triphosphate hydrolases"/>
    <property type="match status" value="1"/>
</dbReference>
<proteinExistence type="inferred from homology"/>
<protein>
    <recommendedName>
        <fullName evidence="3">tRNA threonylcarbamoyladenosine biosynthesis protein TsaE</fullName>
    </recommendedName>
    <alternativeName>
        <fullName evidence="10">t(6)A37 threonylcarbamoyladenosine biosynthesis protein TsaE</fullName>
    </alternativeName>
</protein>
<evidence type="ECO:0000256" key="1">
    <source>
        <dbReference type="ARBA" id="ARBA00004496"/>
    </source>
</evidence>
<dbReference type="NCBIfam" id="TIGR00150">
    <property type="entry name" value="T6A_YjeE"/>
    <property type="match status" value="1"/>
</dbReference>
<dbReference type="STRING" id="1549855.AY555_04155"/>
<keyword evidence="4" id="KW-0963">Cytoplasm</keyword>
<dbReference type="PANTHER" id="PTHR33540">
    <property type="entry name" value="TRNA THREONYLCARBAMOYLADENOSINE BIOSYNTHESIS PROTEIN TSAE"/>
    <property type="match status" value="1"/>
</dbReference>
<name>A0A143DFM4_9PROT</name>
<evidence type="ECO:0000256" key="7">
    <source>
        <dbReference type="ARBA" id="ARBA00022741"/>
    </source>
</evidence>
<evidence type="ECO:0000256" key="5">
    <source>
        <dbReference type="ARBA" id="ARBA00022694"/>
    </source>
</evidence>
<comment type="similarity">
    <text evidence="2">Belongs to the TsaE family.</text>
</comment>
<organism evidence="11 12">
    <name type="scientific">Haematospirillum jordaniae</name>
    <dbReference type="NCBI Taxonomy" id="1549855"/>
    <lineage>
        <taxon>Bacteria</taxon>
        <taxon>Pseudomonadati</taxon>
        <taxon>Pseudomonadota</taxon>
        <taxon>Alphaproteobacteria</taxon>
        <taxon>Rhodospirillales</taxon>
        <taxon>Novispirillaceae</taxon>
        <taxon>Haematospirillum</taxon>
    </lineage>
</organism>
<evidence type="ECO:0000256" key="10">
    <source>
        <dbReference type="ARBA" id="ARBA00032441"/>
    </source>
</evidence>
<evidence type="ECO:0000256" key="3">
    <source>
        <dbReference type="ARBA" id="ARBA00019010"/>
    </source>
</evidence>
<evidence type="ECO:0000313" key="12">
    <source>
        <dbReference type="Proteomes" id="UP000076066"/>
    </source>
</evidence>
<dbReference type="GeneID" id="53316343"/>
<dbReference type="Gene3D" id="3.40.50.300">
    <property type="entry name" value="P-loop containing nucleotide triphosphate hydrolases"/>
    <property type="match status" value="1"/>
</dbReference>
<sequence length="157" mass="16710">MTDAALPSLTLSDEASTVRLGHALAAILRPGDVLALEGDLGAGKTALSRALIRAALDSPDEDVPSPTFTLLQVYDAPQASYWHFDLYRLEQADDALELGIEDAFAGGISVIEWPDKLGHWLPRHALHLALSIGDGGQRHAHFSGPVAWAPRLAGLST</sequence>
<dbReference type="Pfam" id="PF02367">
    <property type="entry name" value="TsaE"/>
    <property type="match status" value="1"/>
</dbReference>
<dbReference type="EMBL" id="CP014525">
    <property type="protein sequence ID" value="AMW35535.1"/>
    <property type="molecule type" value="Genomic_DNA"/>
</dbReference>